<dbReference type="PANTHER" id="PTHR36437:SF2">
    <property type="entry name" value="GLYOXALASE_BLEOMYCIN RESISTANCE PROTEIN_DIOXYGENASE"/>
    <property type="match status" value="1"/>
</dbReference>
<feature type="domain" description="VOC" evidence="1">
    <location>
        <begin position="4"/>
        <end position="128"/>
    </location>
</feature>
<dbReference type="PANTHER" id="PTHR36437">
    <property type="entry name" value="GLYOXALASE/BLEOMYCIN RESISTANCE PROTEIN/DIOXYGENASE"/>
    <property type="match status" value="1"/>
</dbReference>
<reference evidence="2" key="1">
    <citation type="submission" date="2023-07" db="EMBL/GenBank/DDBJ databases">
        <title>Two novel species in the genus Flavivirga.</title>
        <authorList>
            <person name="Kwon K."/>
        </authorList>
    </citation>
    <scope>NUCLEOTIDE SEQUENCE</scope>
    <source>
        <strain evidence="2">KCTC 52353</strain>
    </source>
</reference>
<protein>
    <submittedName>
        <fullName evidence="2">VOC family protein</fullName>
    </submittedName>
</protein>
<comment type="caution">
    <text evidence="2">The sequence shown here is derived from an EMBL/GenBank/DDBJ whole genome shotgun (WGS) entry which is preliminary data.</text>
</comment>
<keyword evidence="3" id="KW-1185">Reference proteome</keyword>
<dbReference type="Proteomes" id="UP001176883">
    <property type="component" value="Unassembled WGS sequence"/>
</dbReference>
<dbReference type="Pfam" id="PF00903">
    <property type="entry name" value="Glyoxalase"/>
    <property type="match status" value="1"/>
</dbReference>
<dbReference type="InterPro" id="IPR037523">
    <property type="entry name" value="VOC_core"/>
</dbReference>
<organism evidence="2 3">
    <name type="scientific">Flavivirga aquimarina</name>
    <dbReference type="NCBI Taxonomy" id="2027862"/>
    <lineage>
        <taxon>Bacteria</taxon>
        <taxon>Pseudomonadati</taxon>
        <taxon>Bacteroidota</taxon>
        <taxon>Flavobacteriia</taxon>
        <taxon>Flavobacteriales</taxon>
        <taxon>Flavobacteriaceae</taxon>
        <taxon>Flavivirga</taxon>
    </lineage>
</organism>
<gene>
    <name evidence="2" type="ORF">Q4Q35_08105</name>
</gene>
<accession>A0ABT8W9F3</accession>
<evidence type="ECO:0000313" key="2">
    <source>
        <dbReference type="EMBL" id="MDO5969767.1"/>
    </source>
</evidence>
<proteinExistence type="predicted"/>
<dbReference type="RefSeq" id="WP_303277460.1">
    <property type="nucleotide sequence ID" value="NZ_JAUOEK010000089.1"/>
</dbReference>
<name>A0ABT8W9F3_9FLAO</name>
<dbReference type="PROSITE" id="PS51819">
    <property type="entry name" value="VOC"/>
    <property type="match status" value="1"/>
</dbReference>
<dbReference type="SUPFAM" id="SSF54593">
    <property type="entry name" value="Glyoxalase/Bleomycin resistance protein/Dihydroxybiphenyl dioxygenase"/>
    <property type="match status" value="1"/>
</dbReference>
<dbReference type="EMBL" id="JAUOEK010000089">
    <property type="protein sequence ID" value="MDO5969767.1"/>
    <property type="molecule type" value="Genomic_DNA"/>
</dbReference>
<dbReference type="InterPro" id="IPR004360">
    <property type="entry name" value="Glyas_Fos-R_dOase_dom"/>
</dbReference>
<dbReference type="Gene3D" id="3.10.180.10">
    <property type="entry name" value="2,3-Dihydroxybiphenyl 1,2-Dioxygenase, domain 1"/>
    <property type="match status" value="1"/>
</dbReference>
<sequence>MYQRIAHIALVVKDYDDAIEFYTEKLDFKLLEDTRIDENKRWVMVAPPGAKECCLLLAKASNGRQLESIGNQTGGRVGFFLFTDDFWRDYNKMTEREISFVRPPTEFEYGTVAVFEDLYGNMWDLIEPNENNKGLIKK</sequence>
<evidence type="ECO:0000313" key="3">
    <source>
        <dbReference type="Proteomes" id="UP001176883"/>
    </source>
</evidence>
<evidence type="ECO:0000259" key="1">
    <source>
        <dbReference type="PROSITE" id="PS51819"/>
    </source>
</evidence>
<dbReference type="CDD" id="cd07263">
    <property type="entry name" value="VOC_like"/>
    <property type="match status" value="1"/>
</dbReference>
<dbReference type="InterPro" id="IPR029068">
    <property type="entry name" value="Glyas_Bleomycin-R_OHBP_Dase"/>
</dbReference>